<dbReference type="AlphaFoldDB" id="A0A915IH48"/>
<evidence type="ECO:0000313" key="2">
    <source>
        <dbReference type="WBParaSite" id="nRc.2.0.1.t13134-RA"/>
    </source>
</evidence>
<dbReference type="WBParaSite" id="nRc.2.0.1.t13134-RA">
    <property type="protein sequence ID" value="nRc.2.0.1.t13134-RA"/>
    <property type="gene ID" value="nRc.2.0.1.g13134"/>
</dbReference>
<keyword evidence="1" id="KW-1185">Reference proteome</keyword>
<proteinExistence type="predicted"/>
<name>A0A915IH48_ROMCU</name>
<organism evidence="1 2">
    <name type="scientific">Romanomermis culicivorax</name>
    <name type="common">Nematode worm</name>
    <dbReference type="NCBI Taxonomy" id="13658"/>
    <lineage>
        <taxon>Eukaryota</taxon>
        <taxon>Metazoa</taxon>
        <taxon>Ecdysozoa</taxon>
        <taxon>Nematoda</taxon>
        <taxon>Enoplea</taxon>
        <taxon>Dorylaimia</taxon>
        <taxon>Mermithida</taxon>
        <taxon>Mermithoidea</taxon>
        <taxon>Mermithidae</taxon>
        <taxon>Romanomermis</taxon>
    </lineage>
</organism>
<evidence type="ECO:0000313" key="1">
    <source>
        <dbReference type="Proteomes" id="UP000887565"/>
    </source>
</evidence>
<protein>
    <submittedName>
        <fullName evidence="2">Uncharacterized protein</fullName>
    </submittedName>
</protein>
<sequence>MEDQQPSASLGSSVTATLTSMRPPYPLTLLAASTLHIRHSTPARPTPTTDLLNSIQNNKQNIISSNYVCILIYYHCCLRNHQACPKILVKFILTILIKSKLQLASASDPQFKIVLCFYTILVLGGAKSVVSIVHQQDAIVSKLFVYINCHFIIVIAIPYHHVPEDREQAKSFLGPSKSRVEKLGITYFWRLYPTITIGTPCPIKCNKTRAAKMTNKEANI</sequence>
<accession>A0A915IH48</accession>
<reference evidence="2" key="1">
    <citation type="submission" date="2022-11" db="UniProtKB">
        <authorList>
            <consortium name="WormBaseParasite"/>
        </authorList>
    </citation>
    <scope>IDENTIFICATION</scope>
</reference>
<dbReference type="Proteomes" id="UP000887565">
    <property type="component" value="Unplaced"/>
</dbReference>